<evidence type="ECO:0008006" key="4">
    <source>
        <dbReference type="Google" id="ProtNLM"/>
    </source>
</evidence>
<gene>
    <name evidence="2" type="ORF">Ahy_B08g093822</name>
</gene>
<feature type="compositionally biased region" description="Basic residues" evidence="1">
    <location>
        <begin position="220"/>
        <end position="230"/>
    </location>
</feature>
<accession>A0A444Y719</accession>
<organism evidence="2 3">
    <name type="scientific">Arachis hypogaea</name>
    <name type="common">Peanut</name>
    <dbReference type="NCBI Taxonomy" id="3818"/>
    <lineage>
        <taxon>Eukaryota</taxon>
        <taxon>Viridiplantae</taxon>
        <taxon>Streptophyta</taxon>
        <taxon>Embryophyta</taxon>
        <taxon>Tracheophyta</taxon>
        <taxon>Spermatophyta</taxon>
        <taxon>Magnoliopsida</taxon>
        <taxon>eudicotyledons</taxon>
        <taxon>Gunneridae</taxon>
        <taxon>Pentapetalae</taxon>
        <taxon>rosids</taxon>
        <taxon>fabids</taxon>
        <taxon>Fabales</taxon>
        <taxon>Fabaceae</taxon>
        <taxon>Papilionoideae</taxon>
        <taxon>50 kb inversion clade</taxon>
        <taxon>dalbergioids sensu lato</taxon>
        <taxon>Dalbergieae</taxon>
        <taxon>Pterocarpus clade</taxon>
        <taxon>Arachis</taxon>
    </lineage>
</organism>
<dbReference type="EMBL" id="SDMP01000018">
    <property type="protein sequence ID" value="RYQ97740.1"/>
    <property type="molecule type" value="Genomic_DNA"/>
</dbReference>
<feature type="compositionally biased region" description="Polar residues" evidence="1">
    <location>
        <begin position="86"/>
        <end position="98"/>
    </location>
</feature>
<evidence type="ECO:0000256" key="1">
    <source>
        <dbReference type="SAM" id="MobiDB-lite"/>
    </source>
</evidence>
<name>A0A444Y719_ARAHY</name>
<keyword evidence="3" id="KW-1185">Reference proteome</keyword>
<feature type="compositionally biased region" description="Polar residues" evidence="1">
    <location>
        <begin position="1"/>
        <end position="12"/>
    </location>
</feature>
<comment type="caution">
    <text evidence="2">The sequence shown here is derived from an EMBL/GenBank/DDBJ whole genome shotgun (WGS) entry which is preliminary data.</text>
</comment>
<evidence type="ECO:0000313" key="3">
    <source>
        <dbReference type="Proteomes" id="UP000289738"/>
    </source>
</evidence>
<feature type="region of interest" description="Disordered" evidence="1">
    <location>
        <begin position="220"/>
        <end position="245"/>
    </location>
</feature>
<proteinExistence type="predicted"/>
<dbReference type="AlphaFoldDB" id="A0A444Y719"/>
<evidence type="ECO:0000313" key="2">
    <source>
        <dbReference type="EMBL" id="RYQ97740.1"/>
    </source>
</evidence>
<protein>
    <recommendedName>
        <fullName evidence="4">SWIM-type domain-containing protein</fullName>
    </recommendedName>
</protein>
<reference evidence="2 3" key="1">
    <citation type="submission" date="2019-01" db="EMBL/GenBank/DDBJ databases">
        <title>Sequencing of cultivated peanut Arachis hypogaea provides insights into genome evolution and oil improvement.</title>
        <authorList>
            <person name="Chen X."/>
        </authorList>
    </citation>
    <scope>NUCLEOTIDE SEQUENCE [LARGE SCALE GENOMIC DNA]</scope>
    <source>
        <strain evidence="3">cv. Fuhuasheng</strain>
        <tissue evidence="2">Leaves</tissue>
    </source>
</reference>
<dbReference type="Proteomes" id="UP000289738">
    <property type="component" value="Chromosome B08"/>
</dbReference>
<sequence>MKASKPNVNVTRGSKAKTQGKKTGYKDGCAVNGRSGPEVRKKGDGGPRAVGPDSVEPSPNDNNGPHEGGSNGGEEENAVDDIPAVANSTQANPDQNASKPGFEAVGDKKQNASKLGSEAVGDKEQHEKNDCPWIIYCARNSRSGGYQIKTFIPVHNCGREFESNMTPKIPCVHAIAAIGRRGDRPEGYVHQWLKMDVFRAIYAHSISPINISSVPPKIKRPIGRPVKRRRPDAVEDGPDGTKAKKTFRVTYSKCGEIGHNSKTCKGAPQQG</sequence>
<feature type="region of interest" description="Disordered" evidence="1">
    <location>
        <begin position="1"/>
        <end position="124"/>
    </location>
</feature>